<proteinExistence type="predicted"/>
<reference evidence="3 4" key="1">
    <citation type="submission" date="2014-03" db="EMBL/GenBank/DDBJ databases">
        <title>Whole genome sequence of Novosphingobium resinovorum KF1.</title>
        <authorList>
            <person name="Gan H.M."/>
            <person name="Gan H.Y."/>
            <person name="Chew T.H."/>
            <person name="Savka M.A."/>
        </authorList>
    </citation>
    <scope>NUCLEOTIDE SEQUENCE [LARGE SCALE GENOMIC DNA]</scope>
    <source>
        <strain evidence="3 4">KF1</strain>
    </source>
</reference>
<dbReference type="PANTHER" id="PTHR21310">
    <property type="entry name" value="AMINOGLYCOSIDE PHOSPHOTRANSFERASE-RELATED-RELATED"/>
    <property type="match status" value="1"/>
</dbReference>
<dbReference type="PATRIC" id="fig|158500.4.peg.5010"/>
<dbReference type="PANTHER" id="PTHR21310:SF57">
    <property type="entry name" value="BLR2944 PROTEIN"/>
    <property type="match status" value="1"/>
</dbReference>
<keyword evidence="3" id="KW-0808">Transferase</keyword>
<dbReference type="InterPro" id="IPR002575">
    <property type="entry name" value="Aminoglycoside_PTrfase"/>
</dbReference>
<dbReference type="InterPro" id="IPR041726">
    <property type="entry name" value="ACAD10_11_N"/>
</dbReference>
<dbReference type="Gene3D" id="3.30.200.20">
    <property type="entry name" value="Phosphorylase Kinase, domain 1"/>
    <property type="match status" value="1"/>
</dbReference>
<dbReference type="GO" id="GO:0016740">
    <property type="term" value="F:transferase activity"/>
    <property type="evidence" value="ECO:0007669"/>
    <property type="project" value="UniProtKB-KW"/>
</dbReference>
<protein>
    <submittedName>
        <fullName evidence="3">Aminoglycoside phosphotransferase</fullName>
    </submittedName>
</protein>
<keyword evidence="5" id="KW-1185">Reference proteome</keyword>
<evidence type="ECO:0000313" key="4">
    <source>
        <dbReference type="Proteomes" id="UP000024329"/>
    </source>
</evidence>
<evidence type="ECO:0000313" key="3">
    <source>
        <dbReference type="EMBL" id="EZP73177.1"/>
    </source>
</evidence>
<dbReference type="AlphaFoldDB" id="A0A031JIX3"/>
<dbReference type="EMBL" id="CP017076">
    <property type="protein sequence ID" value="AOR78845.1"/>
    <property type="molecule type" value="Genomic_DNA"/>
</dbReference>
<sequence length="403" mass="45321">MHGTLDIRQRPEDHFLDAIRDRFPVEAEIDRTLSRKMRLRASGDVYAAHSLDSLIEGTASLIRANVGDDFTISDARWLTGGASKIQVAFELEWQDGSARRKAPMVLRMEPNESVVETSRKREFELLQALDGLVPVPPCFWVDPDGEHLPHPALIYGFAQGVTKPSDLPSQQVTGIGLNYGPKLRAPITAQFIEHMARFHRMGAELAPRLPSFDGVEVGSNASVIRLVNWWRRVWEEDRAHDEPLMTVAYDWLIANAPPIDHVSLVHGDCRAGNFLFTEHDARITAWLDWELALLGDRHQDLAWSMMDPYSHSNEEGTAQLINGMLPYDDYIAAYEKASGLTVDPARLAYYRVLCSYLSVSICLGTGYRVAKGAKTHQDIVVSWLAMISYPIMEQLRGTLKEVL</sequence>
<dbReference type="InterPro" id="IPR011009">
    <property type="entry name" value="Kinase-like_dom_sf"/>
</dbReference>
<dbReference type="Pfam" id="PF01636">
    <property type="entry name" value="APH"/>
    <property type="match status" value="1"/>
</dbReference>
<dbReference type="KEGG" id="nre:BES08_18185"/>
<geneLocation type="plasmid" evidence="2 5">
    <name>pSA1</name>
</geneLocation>
<accession>A0A031JIX3</accession>
<dbReference type="RefSeq" id="WP_036529637.1">
    <property type="nucleotide sequence ID" value="NZ_CP017076.1"/>
</dbReference>
<dbReference type="Proteomes" id="UP000094626">
    <property type="component" value="Plasmid pSA1"/>
</dbReference>
<gene>
    <name evidence="2" type="ORF">BES08_18185</name>
    <name evidence="3" type="ORF">BV97_04931</name>
</gene>
<evidence type="ECO:0000259" key="1">
    <source>
        <dbReference type="Pfam" id="PF01636"/>
    </source>
</evidence>
<dbReference type="Proteomes" id="UP000024329">
    <property type="component" value="Unassembled WGS sequence"/>
</dbReference>
<evidence type="ECO:0000313" key="2">
    <source>
        <dbReference type="EMBL" id="AOR78845.1"/>
    </source>
</evidence>
<reference evidence="2" key="2">
    <citation type="submission" date="2016-08" db="EMBL/GenBank/DDBJ databases">
        <authorList>
            <person name="Seilhamer J.J."/>
        </authorList>
    </citation>
    <scope>NUCLEOTIDE SEQUENCE [LARGE SCALE GENOMIC DNA]</scope>
    <source>
        <strain evidence="2">SA1</strain>
        <plasmid evidence="2">pSA1</plasmid>
    </source>
</reference>
<reference evidence="5" key="3">
    <citation type="journal article" date="2017" name="J. Biotechnol.">
        <title>Complete genome sequence of Novosphingobium resinovorum SA1, a versatile xenobiotic-degrading bacterium capable of utilizing sulfanilic acid.</title>
        <authorList>
            <person name="Hegedus B."/>
            <person name="Kos P.B."/>
            <person name="Balint B."/>
            <person name="Maroti G."/>
            <person name="Gan H.M."/>
            <person name="Perei K."/>
            <person name="Rakhely G."/>
        </authorList>
    </citation>
    <scope>NUCLEOTIDE SEQUENCE [LARGE SCALE GENOMIC DNA]</scope>
    <source>
        <strain evidence="5">SA1</strain>
    </source>
</reference>
<dbReference type="SUPFAM" id="SSF56112">
    <property type="entry name" value="Protein kinase-like (PK-like)"/>
    <property type="match status" value="1"/>
</dbReference>
<dbReference type="Gene3D" id="3.90.1200.10">
    <property type="match status" value="1"/>
</dbReference>
<dbReference type="CDD" id="cd05154">
    <property type="entry name" value="ACAD10_11_N-like"/>
    <property type="match status" value="1"/>
</dbReference>
<dbReference type="OrthoDB" id="3806873at2"/>
<evidence type="ECO:0000313" key="5">
    <source>
        <dbReference type="Proteomes" id="UP000094626"/>
    </source>
</evidence>
<keyword evidence="2" id="KW-0614">Plasmid</keyword>
<dbReference type="EMBL" id="JFYZ01000047">
    <property type="protein sequence ID" value="EZP73177.1"/>
    <property type="molecule type" value="Genomic_DNA"/>
</dbReference>
<organism evidence="3 4">
    <name type="scientific">Novosphingobium resinovorum</name>
    <dbReference type="NCBI Taxonomy" id="158500"/>
    <lineage>
        <taxon>Bacteria</taxon>
        <taxon>Pseudomonadati</taxon>
        <taxon>Pseudomonadota</taxon>
        <taxon>Alphaproteobacteria</taxon>
        <taxon>Sphingomonadales</taxon>
        <taxon>Sphingomonadaceae</taxon>
        <taxon>Novosphingobium</taxon>
    </lineage>
</organism>
<dbReference type="InterPro" id="IPR051678">
    <property type="entry name" value="AGP_Transferase"/>
</dbReference>
<name>A0A031JIX3_9SPHN</name>
<dbReference type="eggNOG" id="COG3173">
    <property type="taxonomic scope" value="Bacteria"/>
</dbReference>
<feature type="domain" description="Aminoglycoside phosphotransferase" evidence="1">
    <location>
        <begin position="100"/>
        <end position="324"/>
    </location>
</feature>